<evidence type="ECO:0000313" key="1">
    <source>
        <dbReference type="EMBL" id="MBK7424516.1"/>
    </source>
</evidence>
<sequence length="59" mass="6662">MQCDGDTRVEFAASVSCEDAEGNDVTLIAYYYIEQSELDANEDNSLDVFDWKIEGYDVV</sequence>
<dbReference type="Proteomes" id="UP000886602">
    <property type="component" value="Unassembled WGS sequence"/>
</dbReference>
<protein>
    <submittedName>
        <fullName evidence="1">Uncharacterized protein</fullName>
    </submittedName>
</protein>
<gene>
    <name evidence="1" type="ORF">IPJ48_16345</name>
</gene>
<reference evidence="1" key="1">
    <citation type="submission" date="2020-10" db="EMBL/GenBank/DDBJ databases">
        <title>Connecting structure to function with the recovery of over 1000 high-quality activated sludge metagenome-assembled genomes encoding full-length rRNA genes using long-read sequencing.</title>
        <authorList>
            <person name="Singleton C.M."/>
            <person name="Petriglieri F."/>
            <person name="Kristensen J.M."/>
            <person name="Kirkegaard R.H."/>
            <person name="Michaelsen T.Y."/>
            <person name="Andersen M.H."/>
            <person name="Karst S.M."/>
            <person name="Dueholm M.S."/>
            <person name="Nielsen P.H."/>
            <person name="Albertsen M."/>
        </authorList>
    </citation>
    <scope>NUCLEOTIDE SEQUENCE</scope>
    <source>
        <strain evidence="1">EsbW_18-Q3-R4-48_MAXAC.044</strain>
    </source>
</reference>
<dbReference type="AlphaFoldDB" id="A0A9D7I8N8"/>
<comment type="caution">
    <text evidence="1">The sequence shown here is derived from an EMBL/GenBank/DDBJ whole genome shotgun (WGS) entry which is preliminary data.</text>
</comment>
<accession>A0A9D7I8N8</accession>
<evidence type="ECO:0000313" key="2">
    <source>
        <dbReference type="Proteomes" id="UP000886602"/>
    </source>
</evidence>
<dbReference type="EMBL" id="JADJNC010000032">
    <property type="protein sequence ID" value="MBK7424516.1"/>
    <property type="molecule type" value="Genomic_DNA"/>
</dbReference>
<name>A0A9D7I8N8_9RHOO</name>
<organism evidence="1 2">
    <name type="scientific">Candidatus Propionivibrio dominans</name>
    <dbReference type="NCBI Taxonomy" id="2954373"/>
    <lineage>
        <taxon>Bacteria</taxon>
        <taxon>Pseudomonadati</taxon>
        <taxon>Pseudomonadota</taxon>
        <taxon>Betaproteobacteria</taxon>
        <taxon>Rhodocyclales</taxon>
        <taxon>Rhodocyclaceae</taxon>
        <taxon>Propionivibrio</taxon>
    </lineage>
</organism>
<proteinExistence type="predicted"/>